<dbReference type="Gene3D" id="1.20.1250.20">
    <property type="entry name" value="MFS general substrate transporter like domains"/>
    <property type="match status" value="1"/>
</dbReference>
<gene>
    <name evidence="8" type="ORF">Pmani_037484</name>
</gene>
<feature type="domain" description="Major facilitator superfamily (MFS) profile" evidence="7">
    <location>
        <begin position="1"/>
        <end position="385"/>
    </location>
</feature>
<dbReference type="AlphaFoldDB" id="A0AAE1NG92"/>
<dbReference type="GO" id="GO:0016020">
    <property type="term" value="C:membrane"/>
    <property type="evidence" value="ECO:0007669"/>
    <property type="project" value="UniProtKB-SubCell"/>
</dbReference>
<evidence type="ECO:0000256" key="3">
    <source>
        <dbReference type="ARBA" id="ARBA00022989"/>
    </source>
</evidence>
<accession>A0AAE1NG92</accession>
<dbReference type="InterPro" id="IPR005828">
    <property type="entry name" value="MFS_sugar_transport-like"/>
</dbReference>
<feature type="transmembrane region" description="Helical" evidence="6">
    <location>
        <begin position="118"/>
        <end position="137"/>
    </location>
</feature>
<dbReference type="InterPro" id="IPR036259">
    <property type="entry name" value="MFS_trans_sf"/>
</dbReference>
<evidence type="ECO:0000259" key="7">
    <source>
        <dbReference type="PROSITE" id="PS50850"/>
    </source>
</evidence>
<comment type="subcellular location">
    <subcellularLocation>
        <location evidence="1">Membrane</location>
        <topology evidence="1">Multi-pass membrane protein</topology>
    </subcellularLocation>
</comment>
<reference evidence="8" key="1">
    <citation type="submission" date="2023-11" db="EMBL/GenBank/DDBJ databases">
        <title>Genome assemblies of two species of porcelain crab, Petrolisthes cinctipes and Petrolisthes manimaculis (Anomura: Porcellanidae).</title>
        <authorList>
            <person name="Angst P."/>
        </authorList>
    </citation>
    <scope>NUCLEOTIDE SEQUENCE</scope>
    <source>
        <strain evidence="8">PB745_02</strain>
        <tissue evidence="8">Gill</tissue>
    </source>
</reference>
<feature type="transmembrane region" description="Helical" evidence="6">
    <location>
        <begin position="361"/>
        <end position="380"/>
    </location>
</feature>
<feature type="region of interest" description="Disordered" evidence="5">
    <location>
        <begin position="400"/>
        <end position="432"/>
    </location>
</feature>
<sequence length="432" mass="47894">MFPTYASEHNWVCSDSWRQYLVVSVFWLGNTIGAWLWGVLSDVYGRRVAVIGNYGRRVAVIGSLFTYGVAGLTSVFVNNFYGFTILRFLTGSSHHTVSHLVFVLVVEYCGLKSRVIPLLSLMVSYTLLSIVTSVLAWVVWEWRVLLCVAPVCCLVLTLATRWLPESASWLIAKGRDEDATLQLTRVARINKTHLPLDMLQALLTQKRRQSIFQVVRYPGLRRNILLVLVVWMLGCMCYYGHCQNTSNLSSGVLLSYILGAVVEIQRVAGRKGPLVVAYLTSALAGFVYAVVPQGTDWLVLTMGLLGRGSITGAYYISLQYGPEIFPTVVRGQGVAVAETLGGVAVFLSPLIVYLGEYERRAPLLIFAVLSVIGGAATQLLPETKGVTLPQTLTQAQHFAQQTAPRCFKKSRSSEEDMEDGTQQQQQQQQKQQ</sequence>
<feature type="transmembrane region" description="Helical" evidence="6">
    <location>
        <begin position="336"/>
        <end position="355"/>
    </location>
</feature>
<dbReference type="PANTHER" id="PTHR24064">
    <property type="entry name" value="SOLUTE CARRIER FAMILY 22 MEMBER"/>
    <property type="match status" value="1"/>
</dbReference>
<proteinExistence type="predicted"/>
<protein>
    <recommendedName>
        <fullName evidence="7">Major facilitator superfamily (MFS) profile domain-containing protein</fullName>
    </recommendedName>
</protein>
<feature type="transmembrane region" description="Helical" evidence="6">
    <location>
        <begin position="20"/>
        <end position="37"/>
    </location>
</feature>
<evidence type="ECO:0000256" key="5">
    <source>
        <dbReference type="SAM" id="MobiDB-lite"/>
    </source>
</evidence>
<keyword evidence="2 6" id="KW-0812">Transmembrane</keyword>
<keyword evidence="3 6" id="KW-1133">Transmembrane helix</keyword>
<comment type="caution">
    <text evidence="8">The sequence shown here is derived from an EMBL/GenBank/DDBJ whole genome shotgun (WGS) entry which is preliminary data.</text>
</comment>
<evidence type="ECO:0000256" key="6">
    <source>
        <dbReference type="SAM" id="Phobius"/>
    </source>
</evidence>
<name>A0AAE1NG92_9EUCA</name>
<feature type="transmembrane region" description="Helical" evidence="6">
    <location>
        <begin position="272"/>
        <end position="291"/>
    </location>
</feature>
<dbReference type="InterPro" id="IPR020846">
    <property type="entry name" value="MFS_dom"/>
</dbReference>
<keyword evidence="9" id="KW-1185">Reference proteome</keyword>
<feature type="transmembrane region" description="Helical" evidence="6">
    <location>
        <begin position="247"/>
        <end position="265"/>
    </location>
</feature>
<organism evidence="8 9">
    <name type="scientific">Petrolisthes manimaculis</name>
    <dbReference type="NCBI Taxonomy" id="1843537"/>
    <lineage>
        <taxon>Eukaryota</taxon>
        <taxon>Metazoa</taxon>
        <taxon>Ecdysozoa</taxon>
        <taxon>Arthropoda</taxon>
        <taxon>Crustacea</taxon>
        <taxon>Multicrustacea</taxon>
        <taxon>Malacostraca</taxon>
        <taxon>Eumalacostraca</taxon>
        <taxon>Eucarida</taxon>
        <taxon>Decapoda</taxon>
        <taxon>Pleocyemata</taxon>
        <taxon>Anomura</taxon>
        <taxon>Galatheoidea</taxon>
        <taxon>Porcellanidae</taxon>
        <taxon>Petrolisthes</taxon>
    </lineage>
</organism>
<feature type="transmembrane region" description="Helical" evidence="6">
    <location>
        <begin position="143"/>
        <end position="163"/>
    </location>
</feature>
<feature type="transmembrane region" description="Helical" evidence="6">
    <location>
        <begin position="58"/>
        <end position="81"/>
    </location>
</feature>
<dbReference type="PROSITE" id="PS50850">
    <property type="entry name" value="MFS"/>
    <property type="match status" value="1"/>
</dbReference>
<evidence type="ECO:0000256" key="4">
    <source>
        <dbReference type="ARBA" id="ARBA00023136"/>
    </source>
</evidence>
<evidence type="ECO:0000313" key="8">
    <source>
        <dbReference type="EMBL" id="KAK4289554.1"/>
    </source>
</evidence>
<evidence type="ECO:0000313" key="9">
    <source>
        <dbReference type="Proteomes" id="UP001292094"/>
    </source>
</evidence>
<evidence type="ECO:0000256" key="2">
    <source>
        <dbReference type="ARBA" id="ARBA00022692"/>
    </source>
</evidence>
<feature type="transmembrane region" description="Helical" evidence="6">
    <location>
        <begin position="297"/>
        <end position="316"/>
    </location>
</feature>
<dbReference type="Pfam" id="PF00083">
    <property type="entry name" value="Sugar_tr"/>
    <property type="match status" value="1"/>
</dbReference>
<dbReference type="SUPFAM" id="SSF103473">
    <property type="entry name" value="MFS general substrate transporter"/>
    <property type="match status" value="1"/>
</dbReference>
<feature type="compositionally biased region" description="Low complexity" evidence="5">
    <location>
        <begin position="422"/>
        <end position="432"/>
    </location>
</feature>
<dbReference type="GO" id="GO:0022857">
    <property type="term" value="F:transmembrane transporter activity"/>
    <property type="evidence" value="ECO:0007669"/>
    <property type="project" value="InterPro"/>
</dbReference>
<feature type="transmembrane region" description="Helical" evidence="6">
    <location>
        <begin position="224"/>
        <end position="241"/>
    </location>
</feature>
<evidence type="ECO:0000256" key="1">
    <source>
        <dbReference type="ARBA" id="ARBA00004141"/>
    </source>
</evidence>
<keyword evidence="4 6" id="KW-0472">Membrane</keyword>
<dbReference type="Proteomes" id="UP001292094">
    <property type="component" value="Unassembled WGS sequence"/>
</dbReference>
<dbReference type="EMBL" id="JAWZYT010005808">
    <property type="protein sequence ID" value="KAK4289554.1"/>
    <property type="molecule type" value="Genomic_DNA"/>
</dbReference>